<sequence>MVVSSTTTTVTVVSLFAVLLRVLVSLGPYSGESTPPKYGDYEAQRHWMEITLHVPPSQWYRNSTHNDLSYWGLDYPPLTAYQSYAHGLLFLNSSVPESVALHSSRGYESPKSKLLMRSTVLSSDLLIFFPSALYFVYAYRLHVSSVNGNNAAIGWQLAMILLNPCLILIDHGHFQYNSISLGLTIGAVAAILSRHEIVGSVLFSLALNHKQMSAYFAPAFLGYLLGKCLRRKHPIFEICKLGFAVLGTFAVIWFPYLHSLEAFSEASVLSRLAPFERGIYEDYVASFWCISSIIIKWKNLFSVQSLKIISFSTTILSFLPSMVHQIGAPSDMGFIYSLLNCSFSFYFFSYQVHEKSILLPLLPASLLALEEPFAFSWLVHYGMLSMYPLLCRDNLILQYVTLLLFFVLIYSSLDGSGPVMKRDFFSIRKALMALSLICSMSLHLVYLVVQPPKKYPFLFEALIMILCFSQFLIMVIHTNIKQWRLETPSRISKSRKNI</sequence>
<feature type="transmembrane region" description="Helical" evidence="10">
    <location>
        <begin position="357"/>
        <end position="375"/>
    </location>
</feature>
<feature type="transmembrane region" description="Helical" evidence="10">
    <location>
        <begin position="151"/>
        <end position="169"/>
    </location>
</feature>
<feature type="transmembrane region" description="Helical" evidence="10">
    <location>
        <begin position="241"/>
        <end position="258"/>
    </location>
</feature>
<evidence type="ECO:0000256" key="9">
    <source>
        <dbReference type="ARBA" id="ARBA00023136"/>
    </source>
</evidence>
<reference evidence="13" key="1">
    <citation type="journal article" date="2016" name="Nature">
        <title>The genome of the seagrass Zostera marina reveals angiosperm adaptation to the sea.</title>
        <authorList>
            <person name="Olsen J.L."/>
            <person name="Rouze P."/>
            <person name="Verhelst B."/>
            <person name="Lin Y.-C."/>
            <person name="Bayer T."/>
            <person name="Collen J."/>
            <person name="Dattolo E."/>
            <person name="De Paoli E."/>
            <person name="Dittami S."/>
            <person name="Maumus F."/>
            <person name="Michel G."/>
            <person name="Kersting A."/>
            <person name="Lauritano C."/>
            <person name="Lohaus R."/>
            <person name="Toepel M."/>
            <person name="Tonon T."/>
            <person name="Vanneste K."/>
            <person name="Amirebrahimi M."/>
            <person name="Brakel J."/>
            <person name="Bostroem C."/>
            <person name="Chovatia M."/>
            <person name="Grimwood J."/>
            <person name="Jenkins J.W."/>
            <person name="Jueterbock A."/>
            <person name="Mraz A."/>
            <person name="Stam W.T."/>
            <person name="Tice H."/>
            <person name="Bornberg-Bauer E."/>
            <person name="Green P.J."/>
            <person name="Pearson G.A."/>
            <person name="Procaccini G."/>
            <person name="Duarte C.M."/>
            <person name="Schmutz J."/>
            <person name="Reusch T.B.H."/>
            <person name="Van de Peer Y."/>
        </authorList>
    </citation>
    <scope>NUCLEOTIDE SEQUENCE [LARGE SCALE GENOMIC DNA]</scope>
    <source>
        <strain evidence="13">cv. Finnish</strain>
    </source>
</reference>
<keyword evidence="8 10" id="KW-1133">Transmembrane helix</keyword>
<dbReference type="PANTHER" id="PTHR12413:SF1">
    <property type="entry name" value="DOLICHYL PYROPHOSPHATE MAN9GLCNAC2 ALPHA-1,3-GLUCOSYLTRANSFERASE"/>
    <property type="match status" value="1"/>
</dbReference>
<keyword evidence="7 10" id="KW-0256">Endoplasmic reticulum</keyword>
<evidence type="ECO:0000256" key="11">
    <source>
        <dbReference type="SAM" id="SignalP"/>
    </source>
</evidence>
<dbReference type="UniPathway" id="UPA00378"/>
<protein>
    <recommendedName>
        <fullName evidence="10">Alpha-1,3-glucosyltransferase</fullName>
        <ecNumber evidence="10">2.4.1.-</ecNumber>
    </recommendedName>
</protein>
<feature type="signal peptide" evidence="11">
    <location>
        <begin position="1"/>
        <end position="31"/>
    </location>
</feature>
<comment type="subcellular location">
    <subcellularLocation>
        <location evidence="1 10">Endoplasmic reticulum membrane</location>
        <topology evidence="1 10">Multi-pass membrane protein</topology>
    </subcellularLocation>
</comment>
<comment type="pathway">
    <text evidence="2 10">Protein modification; protein glycosylation.</text>
</comment>
<proteinExistence type="inferred from homology"/>
<evidence type="ECO:0000313" key="13">
    <source>
        <dbReference type="Proteomes" id="UP000036987"/>
    </source>
</evidence>
<dbReference type="Proteomes" id="UP000036987">
    <property type="component" value="Unassembled WGS sequence"/>
</dbReference>
<feature type="transmembrane region" description="Helical" evidence="10">
    <location>
        <begin position="455"/>
        <end position="476"/>
    </location>
</feature>
<evidence type="ECO:0000256" key="1">
    <source>
        <dbReference type="ARBA" id="ARBA00004477"/>
    </source>
</evidence>
<feature type="transmembrane region" description="Helical" evidence="10">
    <location>
        <begin position="395"/>
        <end position="411"/>
    </location>
</feature>
<feature type="transmembrane region" description="Helical" evidence="10">
    <location>
        <begin position="212"/>
        <end position="229"/>
    </location>
</feature>
<dbReference type="PANTHER" id="PTHR12413">
    <property type="entry name" value="DOLICHYL GLYCOSYLTRANSFERASE"/>
    <property type="match status" value="1"/>
</dbReference>
<keyword evidence="9 10" id="KW-0472">Membrane</keyword>
<dbReference type="GO" id="GO:0006488">
    <property type="term" value="P:dolichol-linked oligosaccharide biosynthetic process"/>
    <property type="evidence" value="ECO:0000318"/>
    <property type="project" value="GO_Central"/>
</dbReference>
<comment type="caution">
    <text evidence="12">The sequence shown here is derived from an EMBL/GenBank/DDBJ whole genome shotgun (WGS) entry which is preliminary data.</text>
</comment>
<feature type="chain" id="PRO_5005528294" description="Alpha-1,3-glucosyltransferase" evidence="11">
    <location>
        <begin position="32"/>
        <end position="498"/>
    </location>
</feature>
<evidence type="ECO:0000256" key="6">
    <source>
        <dbReference type="ARBA" id="ARBA00022692"/>
    </source>
</evidence>
<feature type="transmembrane region" description="Helical" evidence="10">
    <location>
        <begin position="114"/>
        <end position="139"/>
    </location>
</feature>
<dbReference type="OrthoDB" id="4983at2759"/>
<comment type="similarity">
    <text evidence="3 10">Belongs to the ALG6/ALG8 glucosyltransferase family.</text>
</comment>
<dbReference type="EMBL" id="LFYR01000025">
    <property type="protein sequence ID" value="KMZ76428.1"/>
    <property type="molecule type" value="Genomic_DNA"/>
</dbReference>
<evidence type="ECO:0000256" key="3">
    <source>
        <dbReference type="ARBA" id="ARBA00008715"/>
    </source>
</evidence>
<evidence type="ECO:0000256" key="7">
    <source>
        <dbReference type="ARBA" id="ARBA00022824"/>
    </source>
</evidence>
<accession>A0A0K9Q567</accession>
<dbReference type="Pfam" id="PF03155">
    <property type="entry name" value="Alg6_Alg8"/>
    <property type="match status" value="1"/>
</dbReference>
<dbReference type="AlphaFoldDB" id="A0A0K9Q567"/>
<dbReference type="OMA" id="FQVPPMH"/>
<dbReference type="GO" id="GO:0042281">
    <property type="term" value="F:dolichyl pyrophosphate Man9GlcNAc2 alpha-1,3-glucosyltransferase activity"/>
    <property type="evidence" value="ECO:0000318"/>
    <property type="project" value="GO_Central"/>
</dbReference>
<feature type="transmembrane region" description="Helical" evidence="10">
    <location>
        <begin position="333"/>
        <end position="350"/>
    </location>
</feature>
<feature type="transmembrane region" description="Helical" evidence="10">
    <location>
        <begin position="431"/>
        <end position="449"/>
    </location>
</feature>
<dbReference type="GO" id="GO:0005789">
    <property type="term" value="C:endoplasmic reticulum membrane"/>
    <property type="evidence" value="ECO:0000318"/>
    <property type="project" value="GO_Central"/>
</dbReference>
<evidence type="ECO:0000256" key="2">
    <source>
        <dbReference type="ARBA" id="ARBA00004922"/>
    </source>
</evidence>
<keyword evidence="11" id="KW-0732">Signal</keyword>
<evidence type="ECO:0000313" key="12">
    <source>
        <dbReference type="EMBL" id="KMZ76428.1"/>
    </source>
</evidence>
<evidence type="ECO:0000256" key="10">
    <source>
        <dbReference type="RuleBase" id="RU363110"/>
    </source>
</evidence>
<dbReference type="STRING" id="29655.A0A0K9Q567"/>
<dbReference type="EC" id="2.4.1.-" evidence="10"/>
<evidence type="ECO:0000256" key="8">
    <source>
        <dbReference type="ARBA" id="ARBA00022989"/>
    </source>
</evidence>
<evidence type="ECO:0000256" key="4">
    <source>
        <dbReference type="ARBA" id="ARBA00022676"/>
    </source>
</evidence>
<evidence type="ECO:0000256" key="5">
    <source>
        <dbReference type="ARBA" id="ARBA00022679"/>
    </source>
</evidence>
<dbReference type="InterPro" id="IPR004856">
    <property type="entry name" value="Glyco_trans_ALG6/ALG8"/>
</dbReference>
<keyword evidence="5 10" id="KW-0808">Transferase</keyword>
<organism evidence="12 13">
    <name type="scientific">Zostera marina</name>
    <name type="common">Eelgrass</name>
    <dbReference type="NCBI Taxonomy" id="29655"/>
    <lineage>
        <taxon>Eukaryota</taxon>
        <taxon>Viridiplantae</taxon>
        <taxon>Streptophyta</taxon>
        <taxon>Embryophyta</taxon>
        <taxon>Tracheophyta</taxon>
        <taxon>Spermatophyta</taxon>
        <taxon>Magnoliopsida</taxon>
        <taxon>Liliopsida</taxon>
        <taxon>Zosteraceae</taxon>
        <taxon>Zostera</taxon>
    </lineage>
</organism>
<keyword evidence="13" id="KW-1185">Reference proteome</keyword>
<keyword evidence="6 10" id="KW-0812">Transmembrane</keyword>
<feature type="transmembrane region" description="Helical" evidence="10">
    <location>
        <begin position="181"/>
        <end position="206"/>
    </location>
</feature>
<keyword evidence="4 10" id="KW-0328">Glycosyltransferase</keyword>
<name>A0A0K9Q567_ZOSMR</name>
<gene>
    <name evidence="12" type="ORF">ZOSMA_101G00120</name>
</gene>